<keyword evidence="2" id="KW-1185">Reference proteome</keyword>
<protein>
    <submittedName>
        <fullName evidence="1">GxxExxY protein</fullName>
    </submittedName>
</protein>
<gene>
    <name evidence="1" type="ORF">SAMN05444008_1214</name>
</gene>
<proteinExistence type="predicted"/>
<dbReference type="Proteomes" id="UP000184368">
    <property type="component" value="Unassembled WGS sequence"/>
</dbReference>
<evidence type="ECO:0000313" key="1">
    <source>
        <dbReference type="EMBL" id="SHG21193.1"/>
    </source>
</evidence>
<accession>A0A1M5HZH2</accession>
<reference evidence="1 2" key="1">
    <citation type="submission" date="2016-11" db="EMBL/GenBank/DDBJ databases">
        <authorList>
            <person name="Jaros S."/>
            <person name="Januszkiewicz K."/>
            <person name="Wedrychowicz H."/>
        </authorList>
    </citation>
    <scope>NUCLEOTIDE SEQUENCE [LARGE SCALE GENOMIC DNA]</scope>
    <source>
        <strain evidence="1 2">DSM 26897</strain>
    </source>
</reference>
<dbReference type="NCBIfam" id="TIGR04256">
    <property type="entry name" value="GxxExxY"/>
    <property type="match status" value="1"/>
</dbReference>
<dbReference type="AlphaFoldDB" id="A0A1M5HZH2"/>
<dbReference type="RefSeq" id="WP_073047583.1">
    <property type="nucleotide sequence ID" value="NZ_FQUO01000021.1"/>
</dbReference>
<dbReference type="InterPro" id="IPR026350">
    <property type="entry name" value="GxxExxY"/>
</dbReference>
<evidence type="ECO:0000313" key="2">
    <source>
        <dbReference type="Proteomes" id="UP000184368"/>
    </source>
</evidence>
<sequence length="133" mass="15408">MIHQNLTDQIIKAFYTVYNELGYGFLEKVYENALFLELQSSGLTVMRQMPIDVFYHKTKVGTYYADLCVENKVIIELKAAEGINKEHEHQLLNYLKATCIEVGLLLNFGIKPELKRKIFENRFKNPFSSVPSV</sequence>
<dbReference type="STRING" id="1302690.BUE76_05425"/>
<organism evidence="1 2">
    <name type="scientific">Cnuella takakiae</name>
    <dbReference type="NCBI Taxonomy" id="1302690"/>
    <lineage>
        <taxon>Bacteria</taxon>
        <taxon>Pseudomonadati</taxon>
        <taxon>Bacteroidota</taxon>
        <taxon>Chitinophagia</taxon>
        <taxon>Chitinophagales</taxon>
        <taxon>Chitinophagaceae</taxon>
        <taxon>Cnuella</taxon>
    </lineage>
</organism>
<dbReference type="EMBL" id="FQUO01000021">
    <property type="protein sequence ID" value="SHG21193.1"/>
    <property type="molecule type" value="Genomic_DNA"/>
</dbReference>
<dbReference type="OrthoDB" id="9806869at2"/>
<name>A0A1M5HZH2_9BACT</name>
<dbReference type="Pfam" id="PF13366">
    <property type="entry name" value="PDDEXK_3"/>
    <property type="match status" value="1"/>
</dbReference>